<evidence type="ECO:0000256" key="1">
    <source>
        <dbReference type="SAM" id="MobiDB-lite"/>
    </source>
</evidence>
<dbReference type="InterPro" id="IPR008971">
    <property type="entry name" value="HSP40/DnaJ_pept-bd"/>
</dbReference>
<dbReference type="SUPFAM" id="SSF49493">
    <property type="entry name" value="HSP40/DnaJ peptide-binding domain"/>
    <property type="match status" value="1"/>
</dbReference>
<dbReference type="GO" id="GO:0006457">
    <property type="term" value="P:protein folding"/>
    <property type="evidence" value="ECO:0007669"/>
    <property type="project" value="InterPro"/>
</dbReference>
<dbReference type="InterPro" id="IPR002939">
    <property type="entry name" value="DnaJ_C"/>
</dbReference>
<dbReference type="AlphaFoldDB" id="A0AAE0ZAW6"/>
<evidence type="ECO:0000313" key="4">
    <source>
        <dbReference type="Proteomes" id="UP001283361"/>
    </source>
</evidence>
<dbReference type="PANTHER" id="PTHR43888">
    <property type="entry name" value="DNAJ-LIKE-2, ISOFORM A-RELATED"/>
    <property type="match status" value="1"/>
</dbReference>
<dbReference type="InterPro" id="IPR044713">
    <property type="entry name" value="DNJA1/2-like"/>
</dbReference>
<accession>A0AAE0ZAW6</accession>
<evidence type="ECO:0000259" key="2">
    <source>
        <dbReference type="Pfam" id="PF01556"/>
    </source>
</evidence>
<dbReference type="GO" id="GO:0051082">
    <property type="term" value="F:unfolded protein binding"/>
    <property type="evidence" value="ECO:0007669"/>
    <property type="project" value="InterPro"/>
</dbReference>
<feature type="region of interest" description="Disordered" evidence="1">
    <location>
        <begin position="1"/>
        <end position="26"/>
    </location>
</feature>
<comment type="caution">
    <text evidence="3">The sequence shown here is derived from an EMBL/GenBank/DDBJ whole genome shotgun (WGS) entry which is preliminary data.</text>
</comment>
<reference evidence="3" key="1">
    <citation type="journal article" date="2023" name="G3 (Bethesda)">
        <title>A reference genome for the long-term kleptoplast-retaining sea slug Elysia crispata morphotype clarki.</title>
        <authorList>
            <person name="Eastman K.E."/>
            <person name="Pendleton A.L."/>
            <person name="Shaikh M.A."/>
            <person name="Suttiyut T."/>
            <person name="Ogas R."/>
            <person name="Tomko P."/>
            <person name="Gavelis G."/>
            <person name="Widhalm J.R."/>
            <person name="Wisecaver J.H."/>
        </authorList>
    </citation>
    <scope>NUCLEOTIDE SEQUENCE</scope>
    <source>
        <strain evidence="3">ECLA1</strain>
    </source>
</reference>
<dbReference type="GO" id="GO:0030544">
    <property type="term" value="F:Hsp70 protein binding"/>
    <property type="evidence" value="ECO:0007669"/>
    <property type="project" value="InterPro"/>
</dbReference>
<gene>
    <name evidence="3" type="ORF">RRG08_028495</name>
</gene>
<evidence type="ECO:0000313" key="3">
    <source>
        <dbReference type="EMBL" id="KAK3765072.1"/>
    </source>
</evidence>
<dbReference type="EMBL" id="JAWDGP010004352">
    <property type="protein sequence ID" value="KAK3765072.1"/>
    <property type="molecule type" value="Genomic_DNA"/>
</dbReference>
<protein>
    <recommendedName>
        <fullName evidence="2">Chaperone DnaJ C-terminal domain-containing protein</fullName>
    </recommendedName>
</protein>
<feature type="region of interest" description="Disordered" evidence="1">
    <location>
        <begin position="129"/>
        <end position="148"/>
    </location>
</feature>
<feature type="domain" description="Chaperone DnaJ C-terminal" evidence="2">
    <location>
        <begin position="5"/>
        <end position="58"/>
    </location>
</feature>
<keyword evidence="4" id="KW-1185">Reference proteome</keyword>
<proteinExistence type="predicted"/>
<name>A0AAE0ZAW6_9GAST</name>
<dbReference type="Gene3D" id="2.60.260.20">
    <property type="entry name" value="Urease metallochaperone UreE, N-terminal domain"/>
    <property type="match status" value="1"/>
</dbReference>
<sequence>MLRGKGMKDNQQIRFSGEGDQEPDLEPGDIVIVLDEQEHDRFRRRGHDLIMTMQLELTYNSRFFPPTTPRLTTRPTTAGPSLPQLLYLLQDLQQQVLRSFLQLLDLQQQVLPSYNSYTSNKTYNSRSFAATTPIPTTRPTTAGPSLPPTTLRPTTAGPSLSQLLYLLQDLQQQVLRSLLQLLDLQQQVLPSYNSYIYNKIYNSRFSPPTTPISITRSTTAGPSLPQLLYLLQDLQQQVLRSLLQLLDLQQQVLRSLLQLLDLQQQVLRSYNSFTYYKTYNSRSFPPTTPIPTTRPITAGSFIPYILT</sequence>
<dbReference type="Proteomes" id="UP001283361">
    <property type="component" value="Unassembled WGS sequence"/>
</dbReference>
<organism evidence="3 4">
    <name type="scientific">Elysia crispata</name>
    <name type="common">lettuce slug</name>
    <dbReference type="NCBI Taxonomy" id="231223"/>
    <lineage>
        <taxon>Eukaryota</taxon>
        <taxon>Metazoa</taxon>
        <taxon>Spiralia</taxon>
        <taxon>Lophotrochozoa</taxon>
        <taxon>Mollusca</taxon>
        <taxon>Gastropoda</taxon>
        <taxon>Heterobranchia</taxon>
        <taxon>Euthyneura</taxon>
        <taxon>Panpulmonata</taxon>
        <taxon>Sacoglossa</taxon>
        <taxon>Placobranchoidea</taxon>
        <taxon>Plakobranchidae</taxon>
        <taxon>Elysia</taxon>
    </lineage>
</organism>
<dbReference type="Pfam" id="PF01556">
    <property type="entry name" value="DnaJ_C"/>
    <property type="match status" value="1"/>
</dbReference>